<evidence type="ECO:0000313" key="1">
    <source>
        <dbReference type="EMBL" id="KAK1468314.1"/>
    </source>
</evidence>
<dbReference type="Proteomes" id="UP001239795">
    <property type="component" value="Unassembled WGS sequence"/>
</dbReference>
<keyword evidence="2" id="KW-1185">Reference proteome</keyword>
<protein>
    <submittedName>
        <fullName evidence="1">Uncharacterized protein</fullName>
    </submittedName>
</protein>
<name>A0AAI9Y0Z2_9PEZI</name>
<dbReference type="AlphaFoldDB" id="A0AAI9Y0Z2"/>
<gene>
    <name evidence="1" type="ORF">CMEL01_00081</name>
</gene>
<evidence type="ECO:0000313" key="2">
    <source>
        <dbReference type="Proteomes" id="UP001239795"/>
    </source>
</evidence>
<dbReference type="EMBL" id="MLGG01000001">
    <property type="protein sequence ID" value="KAK1468314.1"/>
    <property type="molecule type" value="Genomic_DNA"/>
</dbReference>
<organism evidence="1 2">
    <name type="scientific">Colletotrichum melonis</name>
    <dbReference type="NCBI Taxonomy" id="1209925"/>
    <lineage>
        <taxon>Eukaryota</taxon>
        <taxon>Fungi</taxon>
        <taxon>Dikarya</taxon>
        <taxon>Ascomycota</taxon>
        <taxon>Pezizomycotina</taxon>
        <taxon>Sordariomycetes</taxon>
        <taxon>Hypocreomycetidae</taxon>
        <taxon>Glomerellales</taxon>
        <taxon>Glomerellaceae</taxon>
        <taxon>Colletotrichum</taxon>
        <taxon>Colletotrichum acutatum species complex</taxon>
    </lineage>
</organism>
<reference evidence="1 2" key="1">
    <citation type="submission" date="2016-10" db="EMBL/GenBank/DDBJ databases">
        <title>The genome sequence of Colletotrichum fioriniae PJ7.</title>
        <authorList>
            <person name="Baroncelli R."/>
        </authorList>
    </citation>
    <scope>NUCLEOTIDE SEQUENCE [LARGE SCALE GENOMIC DNA]</scope>
    <source>
        <strain evidence="1">Col 31</strain>
    </source>
</reference>
<proteinExistence type="predicted"/>
<comment type="caution">
    <text evidence="1">The sequence shown here is derived from an EMBL/GenBank/DDBJ whole genome shotgun (WGS) entry which is preliminary data.</text>
</comment>
<accession>A0AAI9Y0Z2</accession>
<sequence length="38" mass="4209">MPRSVAKTVISESWQFPTLGSQDFSMGVLEEPPEAAER</sequence>